<sequence length="438" mass="42641">MAGAPWHPGTGGCVARLRARDVAAALHAGGEAGRLDLSVGRLSLADRSPRRADGYEMAILRRPPVLAVVFPVLHGPHLGAAVSIDAPAVQLTWVGGDRGGVAVALSLTDVEVSTGWDAVAADGAAQHQTRVAIADAHAILTPDQLPLTVDLLAADAAADADGAADDDAAPVGLASLTVEAATYKQRITAPAAVAAAADAGDGSRDDAGGSGAGVGGRAGAGQAAGGSSQRDLTIGAAWLYDARPGVPDAFRLAVDLRRGPAGGDGGGGVAAGAHPRLSVRATTAAARRLPAVWVQVMAPWVLGVPDFYAALAAFAAPLPAAAPPTSAAPAADAAGTAASAAAAAASASGAPTLHITGGMADMAAAVAIAFRAAAVAAAAAADPSPPRPAAAASAPPSCLAAHASRVAAVVATRLGWTCAILGSIQANVQWLSADLLFK</sequence>
<dbReference type="EMBL" id="CM020618">
    <property type="protein sequence ID" value="KAK1857754.1"/>
    <property type="molecule type" value="Genomic_DNA"/>
</dbReference>
<name>A0ACC3BJ10_PYRYE</name>
<comment type="caution">
    <text evidence="1">The sequence shown here is derived from an EMBL/GenBank/DDBJ whole genome shotgun (WGS) entry which is preliminary data.</text>
</comment>
<dbReference type="Proteomes" id="UP000798662">
    <property type="component" value="Chromosome 1"/>
</dbReference>
<accession>A0ACC3BJ10</accession>
<evidence type="ECO:0000313" key="1">
    <source>
        <dbReference type="EMBL" id="KAK1857754.1"/>
    </source>
</evidence>
<evidence type="ECO:0000313" key="2">
    <source>
        <dbReference type="Proteomes" id="UP000798662"/>
    </source>
</evidence>
<gene>
    <name evidence="1" type="ORF">I4F81_000369</name>
</gene>
<reference evidence="1" key="1">
    <citation type="submission" date="2019-11" db="EMBL/GenBank/DDBJ databases">
        <title>Nori genome reveals adaptations in red seaweeds to the harsh intertidal environment.</title>
        <authorList>
            <person name="Wang D."/>
            <person name="Mao Y."/>
        </authorList>
    </citation>
    <scope>NUCLEOTIDE SEQUENCE</scope>
    <source>
        <tissue evidence="1">Gametophyte</tissue>
    </source>
</reference>
<protein>
    <submittedName>
        <fullName evidence="1">Uncharacterized protein</fullName>
    </submittedName>
</protein>
<keyword evidence="2" id="KW-1185">Reference proteome</keyword>
<proteinExistence type="predicted"/>
<organism evidence="1 2">
    <name type="scientific">Pyropia yezoensis</name>
    <name type="common">Susabi-nori</name>
    <name type="synonym">Porphyra yezoensis</name>
    <dbReference type="NCBI Taxonomy" id="2788"/>
    <lineage>
        <taxon>Eukaryota</taxon>
        <taxon>Rhodophyta</taxon>
        <taxon>Bangiophyceae</taxon>
        <taxon>Bangiales</taxon>
        <taxon>Bangiaceae</taxon>
        <taxon>Pyropia</taxon>
    </lineage>
</organism>